<dbReference type="PANTHER" id="PTHR31691">
    <property type="entry name" value="ROTATIN"/>
    <property type="match status" value="1"/>
</dbReference>
<dbReference type="Proteomes" id="UP000691718">
    <property type="component" value="Unassembled WGS sequence"/>
</dbReference>
<feature type="domain" description="Rotatin N-terminal" evidence="1">
    <location>
        <begin position="20"/>
        <end position="119"/>
    </location>
</feature>
<dbReference type="InterPro" id="IPR029249">
    <property type="entry name" value="Rotatin_N"/>
</dbReference>
<gene>
    <name evidence="2" type="ORF">PAPOLLO_LOCUS11786</name>
</gene>
<dbReference type="GO" id="GO:0005814">
    <property type="term" value="C:centriole"/>
    <property type="evidence" value="ECO:0007669"/>
    <property type="project" value="TreeGrafter"/>
</dbReference>
<dbReference type="EMBL" id="CAJQZP010000851">
    <property type="protein sequence ID" value="CAG4989289.1"/>
    <property type="molecule type" value="Genomic_DNA"/>
</dbReference>
<dbReference type="GO" id="GO:0036064">
    <property type="term" value="C:ciliary basal body"/>
    <property type="evidence" value="ECO:0007669"/>
    <property type="project" value="InterPro"/>
</dbReference>
<dbReference type="GO" id="GO:0010457">
    <property type="term" value="P:centriole-centriole cohesion"/>
    <property type="evidence" value="ECO:0007669"/>
    <property type="project" value="TreeGrafter"/>
</dbReference>
<dbReference type="GO" id="GO:0032053">
    <property type="term" value="P:ciliary basal body organization"/>
    <property type="evidence" value="ECO:0007669"/>
    <property type="project" value="TreeGrafter"/>
</dbReference>
<proteinExistence type="predicted"/>
<dbReference type="GO" id="GO:0007099">
    <property type="term" value="P:centriole replication"/>
    <property type="evidence" value="ECO:0007669"/>
    <property type="project" value="TreeGrafter"/>
</dbReference>
<evidence type="ECO:0000313" key="2">
    <source>
        <dbReference type="EMBL" id="CAG4989289.1"/>
    </source>
</evidence>
<organism evidence="2 3">
    <name type="scientific">Parnassius apollo</name>
    <name type="common">Apollo butterfly</name>
    <name type="synonym">Papilio apollo</name>
    <dbReference type="NCBI Taxonomy" id="110799"/>
    <lineage>
        <taxon>Eukaryota</taxon>
        <taxon>Metazoa</taxon>
        <taxon>Ecdysozoa</taxon>
        <taxon>Arthropoda</taxon>
        <taxon>Hexapoda</taxon>
        <taxon>Insecta</taxon>
        <taxon>Pterygota</taxon>
        <taxon>Neoptera</taxon>
        <taxon>Endopterygota</taxon>
        <taxon>Lepidoptera</taxon>
        <taxon>Glossata</taxon>
        <taxon>Ditrysia</taxon>
        <taxon>Papilionoidea</taxon>
        <taxon>Papilionidae</taxon>
        <taxon>Parnassiinae</taxon>
        <taxon>Parnassini</taxon>
        <taxon>Parnassius</taxon>
        <taxon>Parnassius</taxon>
    </lineage>
</organism>
<name>A0A8S3WZ37_PARAO</name>
<protein>
    <submittedName>
        <fullName evidence="2">(apollo) hypothetical protein</fullName>
    </submittedName>
</protein>
<dbReference type="GO" id="GO:0005813">
    <property type="term" value="C:centrosome"/>
    <property type="evidence" value="ECO:0007669"/>
    <property type="project" value="InterPro"/>
</dbReference>
<reference evidence="2" key="1">
    <citation type="submission" date="2021-04" db="EMBL/GenBank/DDBJ databases">
        <authorList>
            <person name="Tunstrom K."/>
        </authorList>
    </citation>
    <scope>NUCLEOTIDE SEQUENCE</scope>
</reference>
<comment type="caution">
    <text evidence="2">The sequence shown here is derived from an EMBL/GenBank/DDBJ whole genome shotgun (WGS) entry which is preliminary data.</text>
</comment>
<evidence type="ECO:0000313" key="3">
    <source>
        <dbReference type="Proteomes" id="UP000691718"/>
    </source>
</evidence>
<dbReference type="PANTHER" id="PTHR31691:SF1">
    <property type="entry name" value="ROTATIN"/>
    <property type="match status" value="1"/>
</dbReference>
<dbReference type="Pfam" id="PF14726">
    <property type="entry name" value="RTTN_N"/>
    <property type="match status" value="1"/>
</dbReference>
<sequence>MCSTEVLSTYIKKLDHPMREIRERSLQLLTAKLTLGWQMEDELACTRKLLQTLLSWFQVQKPTLQHEALSLLLRTIKTKSGTYIAKELGIKNILSTLKEIKVKVEPEAMETFNDVVDTLRFLNTVESENDLMVPPLSIASSTSSENKSTSNSIHSYGNSDQCYGSLEDILCSLTCDVAVDHEILPHASDGIMVLLFPWVDLCPSDIKTIVLVEDALKIVKSTRRCCRFIREVFISDYPPETLLNRPTIINTLVMIADGQQPGHSEEALNVLLCITRTLIQRRAQLFSIDLVHEANKVSIELRESQDQVNAELEQITGGNTNLVPTEDALITLRQIPAPVFALNISHSILSIMSKSIMLLDSNENEILSMKELNTCISLLEALIRLLLDCVTEKFWIVEHSTKTHKDVAHKSCMTMRMLGDLMIRYKKSFTDNIERVHHRIAWLRLTSCAEKLLNWAKKSPLPPASLIEALQVAQLDPALELLYPELSKKINDSLLASKTLLDPEHKNKYKVLKKLFISMDYAVQFMKNKKIYKDSKEIFTEIKNSLPILGLHHNEAFLKDITNILLYKSKDMNFDESDWSMVRSIVLRIMAHNKEWVKVKFYQMLAEMVKSILFGEEAYQTEHEQCLILICDVGILTEICCHGLSSDLNEVNASASEIMLYLIRGRLVLSESCWWRLLASLLPILPLLHVYAAHDTQLGKAICKSLEPDIVECMGVSVAEMVAGLTRLLFVKCAAVQLEAAHTLCRLLDDNRYLPPRESLRPDLLLNTLRRLEPQDFNIDSSSSVVRSSQTAGLIQIVEVLKQDLILEEDGKSYVAQTSQPTLEPSLRRSTLQQLSVVLRQQDSHETFLQHDGLNLTVSLLRLSLMIDDYLAFPECAISCVSILNSLSFASRHNLAKITDLPLILLRVILVFPSNDATVLMSAQILALIAWSGFILQEITSAREKVPALPLCVTDRTSLPFAVNSYWSSSPNTEHCPLEWLLCDDEWRRAIRVHWWFSWAGGVRSFRTVPTDLPAPSPTAHDLELMRTACVVYSSAKCLLALENATSHSQVIDALVLLESYTCLVPATCASLKEYSGVAWQRVRRFLCSPPASSRDAALLIALLQFIIAYMDNVPLNRNTMSWIEPYFIGNDVTVISLLSRERLYPNQTPREDIEVTQLHIHIVKIIWRCIRLLEYYEDYDVRRMESLLKILLSCLEKIDLKNFHMLGYLNELTRCIRYALYSRYCKLSEETLFEGLKVLTRTLCGCGMGSGRKGQACKLDAMVALLALLRKIYTEDIPVQRWSEAWSGDVMQAVVACGGADRPEVRAAVMHLMAALAHYMLLRPQLVQYVPNESLCNYAMDIFLKSGEANVVRASAAALLAAIAAHRSPHSDLPQKRALEFNKKFERTSE</sequence>
<accession>A0A8S3WZ37</accession>
<evidence type="ECO:0000259" key="1">
    <source>
        <dbReference type="Pfam" id="PF14726"/>
    </source>
</evidence>
<dbReference type="InterPro" id="IPR030791">
    <property type="entry name" value="Rotatin"/>
</dbReference>
<keyword evidence="3" id="KW-1185">Reference proteome</keyword>
<dbReference type="OrthoDB" id="428850at2759"/>